<dbReference type="SMART" id="SM00184">
    <property type="entry name" value="RING"/>
    <property type="match status" value="1"/>
</dbReference>
<comment type="subcellular location">
    <subcellularLocation>
        <location evidence="2">Membrane</location>
        <topology evidence="2">Multi-pass membrane protein</topology>
    </subcellularLocation>
</comment>
<keyword evidence="6" id="KW-0479">Metal-binding</keyword>
<evidence type="ECO:0000256" key="4">
    <source>
        <dbReference type="ARBA" id="ARBA00022679"/>
    </source>
</evidence>
<feature type="compositionally biased region" description="Polar residues" evidence="13">
    <location>
        <begin position="515"/>
        <end position="544"/>
    </location>
</feature>
<gene>
    <name evidence="16" type="ORF">CLUP02_13671</name>
</gene>
<evidence type="ECO:0000256" key="8">
    <source>
        <dbReference type="ARBA" id="ARBA00022786"/>
    </source>
</evidence>
<dbReference type="GeneID" id="73347618"/>
<keyword evidence="17" id="KW-1185">Reference proteome</keyword>
<name>A0A9Q8WLN1_9PEZI</name>
<dbReference type="AlphaFoldDB" id="A0A9Q8WLN1"/>
<evidence type="ECO:0000313" key="16">
    <source>
        <dbReference type="EMBL" id="UQC88148.1"/>
    </source>
</evidence>
<reference evidence="16" key="1">
    <citation type="journal article" date="2021" name="Mol. Plant Microbe Interact.">
        <title>Complete Genome Sequence of the Plant-Pathogenic Fungus Colletotrichum lupini.</title>
        <authorList>
            <person name="Baroncelli R."/>
            <person name="Pensec F."/>
            <person name="Da Lio D."/>
            <person name="Boufleur T."/>
            <person name="Vicente I."/>
            <person name="Sarrocco S."/>
            <person name="Picot A."/>
            <person name="Baraldi E."/>
            <person name="Sukno S."/>
            <person name="Thon M."/>
            <person name="Le Floch G."/>
        </authorList>
    </citation>
    <scope>NUCLEOTIDE SEQUENCE</scope>
    <source>
        <strain evidence="16">IMI 504893</strain>
    </source>
</reference>
<accession>A0A9Q8WLN1</accession>
<evidence type="ECO:0000256" key="14">
    <source>
        <dbReference type="SAM" id="Phobius"/>
    </source>
</evidence>
<keyword evidence="7 12" id="KW-0863">Zinc-finger</keyword>
<organism evidence="16 17">
    <name type="scientific">Colletotrichum lupini</name>
    <dbReference type="NCBI Taxonomy" id="145971"/>
    <lineage>
        <taxon>Eukaryota</taxon>
        <taxon>Fungi</taxon>
        <taxon>Dikarya</taxon>
        <taxon>Ascomycota</taxon>
        <taxon>Pezizomycotina</taxon>
        <taxon>Sordariomycetes</taxon>
        <taxon>Hypocreomycetidae</taxon>
        <taxon>Glomerellales</taxon>
        <taxon>Glomerellaceae</taxon>
        <taxon>Colletotrichum</taxon>
        <taxon>Colletotrichum acutatum species complex</taxon>
    </lineage>
</organism>
<dbReference type="InterPro" id="IPR013083">
    <property type="entry name" value="Znf_RING/FYVE/PHD"/>
</dbReference>
<evidence type="ECO:0000256" key="11">
    <source>
        <dbReference type="ARBA" id="ARBA00023136"/>
    </source>
</evidence>
<keyword evidence="5 14" id="KW-0812">Transmembrane</keyword>
<feature type="transmembrane region" description="Helical" evidence="14">
    <location>
        <begin position="286"/>
        <end position="311"/>
    </location>
</feature>
<evidence type="ECO:0000256" key="9">
    <source>
        <dbReference type="ARBA" id="ARBA00022833"/>
    </source>
</evidence>
<evidence type="ECO:0000256" key="13">
    <source>
        <dbReference type="SAM" id="MobiDB-lite"/>
    </source>
</evidence>
<feature type="region of interest" description="Disordered" evidence="13">
    <location>
        <begin position="362"/>
        <end position="405"/>
    </location>
</feature>
<feature type="domain" description="RING-type" evidence="15">
    <location>
        <begin position="415"/>
        <end position="458"/>
    </location>
</feature>
<dbReference type="PANTHER" id="PTHR45977:SF4">
    <property type="entry name" value="RING-TYPE DOMAIN-CONTAINING PROTEIN"/>
    <property type="match status" value="1"/>
</dbReference>
<evidence type="ECO:0000259" key="15">
    <source>
        <dbReference type="PROSITE" id="PS50089"/>
    </source>
</evidence>
<evidence type="ECO:0000313" key="17">
    <source>
        <dbReference type="Proteomes" id="UP000830671"/>
    </source>
</evidence>
<dbReference type="EC" id="2.3.2.27" evidence="3"/>
<dbReference type="CDD" id="cd16473">
    <property type="entry name" value="RING-H2_RNF103"/>
    <property type="match status" value="1"/>
</dbReference>
<dbReference type="PANTHER" id="PTHR45977">
    <property type="entry name" value="TARGET OF ERK KINASE MPK-1"/>
    <property type="match status" value="1"/>
</dbReference>
<evidence type="ECO:0000256" key="10">
    <source>
        <dbReference type="ARBA" id="ARBA00022989"/>
    </source>
</evidence>
<dbReference type="KEGG" id="clup:CLUP02_13671"/>
<sequence>MTLVILPVLSNRFEMSCMSQQNSFQMPAAFDAIVPVFLIAAHASLLLSPPLWADLGANASPPAFPQSLALLFSNPVWSGANTVPSTLIKNITSLSSKVAYQDTITANLTTLSTTNTETQDGIIRGLLYVPDLSVTNPCFEQQYDIIPRNATTQAELPPTNYNLIAIAPWFNATCTKAYLASARLDPIRAFIFYRPNNSTNEPQGADSPIWDLEDGDAWRTQNRFPIFAVPGAEGTKFMKQLSLYSGNISEIPFGEEIQEIYDPHDNDYVRIWTELTIKDRDSVPAMWTWILTVVGVVIFIIACLSLTMHLVQRRRRISLRRRVLSGEVDLEAMGIKRVTVPVDHVKGFPLFTYSFQPEMISTPSTTRPPKSVRSPRSMRTDQRTISESAVPRSRARRASVNSSKSTVATNYQPQCHICLENYVDRDSVIRELPCGHIFHPECIDEFLSLNSSLCPICKRNMLPPNYCPKITNGMVRRERAIRRLRERVVFDESDDEEGEVKSKRWGKRLFGTDKAASSPTETPLTPVLTSKSPKTVQESANVDTSVDLEAAPLSTAQRALEPTQEEQEDSDQPSSQSEAQDPPHPQPQPPRQAAAAPATHQNKRRKAGGLRLHMPGSESHQNHPRPEGRKSPSQLARARMRALAGTPFDDPDGRNPAWKRYVVKDQAVGLPFGTFERQAREYHDAYLRHSLHGTLLLGCCKEPKLLDWIYPIGSVKHQRRFGGGQSCVGQTAGNEIKTWDPSRQIPFRPVFCYVLLKNTRLLHTWYFRCCRFIRIIVYASFHLICFAKPGQLIVLSTFSYAL</sequence>
<keyword evidence="8" id="KW-0833">Ubl conjugation pathway</keyword>
<dbReference type="GO" id="GO:0061630">
    <property type="term" value="F:ubiquitin protein ligase activity"/>
    <property type="evidence" value="ECO:0007669"/>
    <property type="project" value="UniProtKB-EC"/>
</dbReference>
<evidence type="ECO:0000256" key="12">
    <source>
        <dbReference type="PROSITE-ProRule" id="PRU00175"/>
    </source>
</evidence>
<feature type="compositionally biased region" description="Basic and acidic residues" evidence="13">
    <location>
        <begin position="620"/>
        <end position="630"/>
    </location>
</feature>
<dbReference type="GO" id="GO:0016567">
    <property type="term" value="P:protein ubiquitination"/>
    <property type="evidence" value="ECO:0007669"/>
    <property type="project" value="TreeGrafter"/>
</dbReference>
<dbReference type="InterPro" id="IPR001841">
    <property type="entry name" value="Znf_RING"/>
</dbReference>
<evidence type="ECO:0000256" key="1">
    <source>
        <dbReference type="ARBA" id="ARBA00000900"/>
    </source>
</evidence>
<dbReference type="SUPFAM" id="SSF57850">
    <property type="entry name" value="RING/U-box"/>
    <property type="match status" value="1"/>
</dbReference>
<protein>
    <recommendedName>
        <fullName evidence="3">RING-type E3 ubiquitin transferase</fullName>
        <ecNumber evidence="3">2.3.2.27</ecNumber>
    </recommendedName>
</protein>
<dbReference type="GO" id="GO:0008270">
    <property type="term" value="F:zinc ion binding"/>
    <property type="evidence" value="ECO:0007669"/>
    <property type="project" value="UniProtKB-KW"/>
</dbReference>
<keyword evidence="11 14" id="KW-0472">Membrane</keyword>
<dbReference type="RefSeq" id="XP_049149754.1">
    <property type="nucleotide sequence ID" value="XM_049292608.1"/>
</dbReference>
<keyword evidence="9" id="KW-0862">Zinc</keyword>
<dbReference type="Proteomes" id="UP000830671">
    <property type="component" value="Chromosome 7"/>
</dbReference>
<evidence type="ECO:0000256" key="2">
    <source>
        <dbReference type="ARBA" id="ARBA00004141"/>
    </source>
</evidence>
<dbReference type="Pfam" id="PF13639">
    <property type="entry name" value="zf-RING_2"/>
    <property type="match status" value="1"/>
</dbReference>
<keyword evidence="4" id="KW-0808">Transferase</keyword>
<comment type="catalytic activity">
    <reaction evidence="1">
        <text>S-ubiquitinyl-[E2 ubiquitin-conjugating enzyme]-L-cysteine + [acceptor protein]-L-lysine = [E2 ubiquitin-conjugating enzyme]-L-cysteine + N(6)-ubiquitinyl-[acceptor protein]-L-lysine.</text>
        <dbReference type="EC" id="2.3.2.27"/>
    </reaction>
</comment>
<evidence type="ECO:0000256" key="7">
    <source>
        <dbReference type="ARBA" id="ARBA00022771"/>
    </source>
</evidence>
<dbReference type="PROSITE" id="PS50089">
    <property type="entry name" value="ZF_RING_2"/>
    <property type="match status" value="1"/>
</dbReference>
<feature type="compositionally biased region" description="Low complexity" evidence="13">
    <location>
        <begin position="386"/>
        <end position="405"/>
    </location>
</feature>
<evidence type="ECO:0000256" key="3">
    <source>
        <dbReference type="ARBA" id="ARBA00012483"/>
    </source>
</evidence>
<proteinExistence type="predicted"/>
<dbReference type="Gene3D" id="3.30.40.10">
    <property type="entry name" value="Zinc/RING finger domain, C3HC4 (zinc finger)"/>
    <property type="match status" value="1"/>
</dbReference>
<evidence type="ECO:0000256" key="5">
    <source>
        <dbReference type="ARBA" id="ARBA00022692"/>
    </source>
</evidence>
<dbReference type="GO" id="GO:0006511">
    <property type="term" value="P:ubiquitin-dependent protein catabolic process"/>
    <property type="evidence" value="ECO:0007669"/>
    <property type="project" value="TreeGrafter"/>
</dbReference>
<keyword evidence="10 14" id="KW-1133">Transmembrane helix</keyword>
<dbReference type="EMBL" id="CP019479">
    <property type="protein sequence ID" value="UQC88148.1"/>
    <property type="molecule type" value="Genomic_DNA"/>
</dbReference>
<feature type="region of interest" description="Disordered" evidence="13">
    <location>
        <begin position="511"/>
        <end position="639"/>
    </location>
</feature>
<evidence type="ECO:0000256" key="6">
    <source>
        <dbReference type="ARBA" id="ARBA00022723"/>
    </source>
</evidence>
<dbReference type="GO" id="GO:0016020">
    <property type="term" value="C:membrane"/>
    <property type="evidence" value="ECO:0007669"/>
    <property type="project" value="UniProtKB-SubCell"/>
</dbReference>